<name>A0A380WLN1_AMIAI</name>
<dbReference type="AlphaFoldDB" id="A0A380WLN1"/>
<dbReference type="PANTHER" id="PTHR35564">
    <property type="match status" value="1"/>
</dbReference>
<proteinExistence type="predicted"/>
<protein>
    <submittedName>
        <fullName evidence="1">Uncharacterized protein conserved in bacteria</fullName>
    </submittedName>
</protein>
<evidence type="ECO:0000313" key="2">
    <source>
        <dbReference type="Proteomes" id="UP000254701"/>
    </source>
</evidence>
<dbReference type="PANTHER" id="PTHR35564:SF4">
    <property type="entry name" value="CYTOPLASMIC PROTEIN"/>
    <property type="match status" value="1"/>
</dbReference>
<dbReference type="Proteomes" id="UP000254701">
    <property type="component" value="Unassembled WGS sequence"/>
</dbReference>
<gene>
    <name evidence="1" type="ORF">NCTC10684_03202</name>
</gene>
<dbReference type="RefSeq" id="WP_115732036.1">
    <property type="nucleotide sequence ID" value="NZ_BAAAVY010000002.1"/>
</dbReference>
<dbReference type="EMBL" id="UFSM01000001">
    <property type="protein sequence ID" value="SUU89959.1"/>
    <property type="molecule type" value="Genomic_DNA"/>
</dbReference>
<reference evidence="1 2" key="1">
    <citation type="submission" date="2018-06" db="EMBL/GenBank/DDBJ databases">
        <authorList>
            <consortium name="Pathogen Informatics"/>
            <person name="Doyle S."/>
        </authorList>
    </citation>
    <scope>NUCLEOTIDE SEQUENCE [LARGE SCALE GENOMIC DNA]</scope>
    <source>
        <strain evidence="1 2">NCTC10684</strain>
    </source>
</reference>
<dbReference type="Pfam" id="PF06996">
    <property type="entry name" value="T6SS_TssG"/>
    <property type="match status" value="1"/>
</dbReference>
<sequence length="355" mass="38877">MADDARQPLPDLAAAPDTLTEGYDFFELLRQLENRGGRLFGHSGRPDREPARLGQHVRLGFATQDVVKFEAATDKGAARVTVANLGVLGPEGPLPLHVTRWVLDRMSQRWFAGADAHQTSDTTFVEFVNILQHRMIALFYRAWADAHPGVQVERAVGGRVRTMLEAMAGTGLPETNNAEDPDVDSVKLRQAAALAGQVDGPERLTLFIAEVFNVRVQLKEFVASWLEIPAALQTRLGMASASLGRSATIGPRSFSRQNRVELRLGPLDLNTYSSFLPGSRRLAVLKRAISDLLGELLDVDLRIVLARDEVPPARIGAAQLGRTAWLAPPAERDDAEDMRLRTIVGWRPEMAGVGA</sequence>
<dbReference type="InterPro" id="IPR010732">
    <property type="entry name" value="T6SS_TssG-like"/>
</dbReference>
<dbReference type="OrthoDB" id="1523296at2"/>
<dbReference type="NCBIfam" id="TIGR03347">
    <property type="entry name" value="VI_chp_1"/>
    <property type="match status" value="1"/>
</dbReference>
<organism evidence="1 2">
    <name type="scientific">Aminobacter aminovorans</name>
    <name type="common">Chelatobacter heintzii</name>
    <dbReference type="NCBI Taxonomy" id="83263"/>
    <lineage>
        <taxon>Bacteria</taxon>
        <taxon>Pseudomonadati</taxon>
        <taxon>Pseudomonadota</taxon>
        <taxon>Alphaproteobacteria</taxon>
        <taxon>Hyphomicrobiales</taxon>
        <taxon>Phyllobacteriaceae</taxon>
        <taxon>Aminobacter</taxon>
    </lineage>
</organism>
<evidence type="ECO:0000313" key="1">
    <source>
        <dbReference type="EMBL" id="SUU89959.1"/>
    </source>
</evidence>
<accession>A0A380WLN1</accession>